<dbReference type="InterPro" id="IPR052017">
    <property type="entry name" value="TSUP"/>
</dbReference>
<keyword evidence="4 8" id="KW-1003">Cell membrane</keyword>
<comment type="subcellular location">
    <subcellularLocation>
        <location evidence="1 8">Cell membrane</location>
        <topology evidence="1 8">Multi-pass membrane protein</topology>
    </subcellularLocation>
</comment>
<feature type="transmembrane region" description="Helical" evidence="8">
    <location>
        <begin position="216"/>
        <end position="236"/>
    </location>
</feature>
<organism evidence="9 10">
    <name type="scientific">Bifidobacterium minimum</name>
    <dbReference type="NCBI Taxonomy" id="1693"/>
    <lineage>
        <taxon>Bacteria</taxon>
        <taxon>Bacillati</taxon>
        <taxon>Actinomycetota</taxon>
        <taxon>Actinomycetes</taxon>
        <taxon>Bifidobacteriales</taxon>
        <taxon>Bifidobacteriaceae</taxon>
        <taxon>Bifidobacterium</taxon>
    </lineage>
</organism>
<accession>A0A087BMU3</accession>
<evidence type="ECO:0000256" key="5">
    <source>
        <dbReference type="ARBA" id="ARBA00022692"/>
    </source>
</evidence>
<keyword evidence="3" id="KW-0813">Transport</keyword>
<feature type="transmembrane region" description="Helical" evidence="8">
    <location>
        <begin position="37"/>
        <end position="65"/>
    </location>
</feature>
<evidence type="ECO:0000256" key="7">
    <source>
        <dbReference type="ARBA" id="ARBA00023136"/>
    </source>
</evidence>
<protein>
    <recommendedName>
        <fullName evidence="8">Probable membrane transporter protein</fullName>
    </recommendedName>
</protein>
<evidence type="ECO:0000256" key="8">
    <source>
        <dbReference type="RuleBase" id="RU363041"/>
    </source>
</evidence>
<feature type="transmembrane region" description="Helical" evidence="8">
    <location>
        <begin position="242"/>
        <end position="259"/>
    </location>
</feature>
<keyword evidence="6 8" id="KW-1133">Transmembrane helix</keyword>
<evidence type="ECO:0000256" key="4">
    <source>
        <dbReference type="ARBA" id="ARBA00022475"/>
    </source>
</evidence>
<dbReference type="eggNOG" id="COG0730">
    <property type="taxonomic scope" value="Bacteria"/>
</dbReference>
<comment type="caution">
    <text evidence="9">The sequence shown here is derived from an EMBL/GenBank/DDBJ whole genome shotgun (WGS) entry which is preliminary data.</text>
</comment>
<feature type="transmembrane region" description="Helical" evidence="8">
    <location>
        <begin position="176"/>
        <end position="204"/>
    </location>
</feature>
<evidence type="ECO:0000256" key="2">
    <source>
        <dbReference type="ARBA" id="ARBA00009142"/>
    </source>
</evidence>
<evidence type="ECO:0000256" key="1">
    <source>
        <dbReference type="ARBA" id="ARBA00004651"/>
    </source>
</evidence>
<dbReference type="Pfam" id="PF01925">
    <property type="entry name" value="TauE"/>
    <property type="match status" value="1"/>
</dbReference>
<dbReference type="Proteomes" id="UP000029014">
    <property type="component" value="Unassembled WGS sequence"/>
</dbReference>
<dbReference type="PANTHER" id="PTHR30269">
    <property type="entry name" value="TRANSMEMBRANE PROTEIN YFCA"/>
    <property type="match status" value="1"/>
</dbReference>
<dbReference type="EMBL" id="JGZD01000009">
    <property type="protein sequence ID" value="KFI72343.1"/>
    <property type="molecule type" value="Genomic_DNA"/>
</dbReference>
<evidence type="ECO:0000256" key="3">
    <source>
        <dbReference type="ARBA" id="ARBA00022448"/>
    </source>
</evidence>
<dbReference type="InterPro" id="IPR002781">
    <property type="entry name" value="TM_pro_TauE-like"/>
</dbReference>
<dbReference type="GO" id="GO:0005886">
    <property type="term" value="C:plasma membrane"/>
    <property type="evidence" value="ECO:0007669"/>
    <property type="project" value="UniProtKB-SubCell"/>
</dbReference>
<proteinExistence type="inferred from homology"/>
<keyword evidence="7 8" id="KW-0472">Membrane</keyword>
<sequence length="292" mass="29800">MTGLSALTLLVVLVAGIGAGFLGYAVGASSLVSYPAMLALGIPPVVANATNTVGVIGTGIGGVLGARAELRGQRLRVITYVLIGSIGGVVGALLLLGFDPRVFELAVPPLILLSAVVIAVNPRGRSQSKQAVRDAERQLSQVGDDGFLPSRTVEDGRSAMISPDGDGVRPLSSDSWWVWLAVSAVAVYSGYFGAGAGTLVLAVLDAGRVGPFHKINALKTVIGAGANVTATIVFLTRGVVDWPAAIVMGIGCFVGSYIAPPITRRIPARVMRGAAVAAGVALAADLAFRAYR</sequence>
<keyword evidence="5 8" id="KW-0812">Transmembrane</keyword>
<dbReference type="PANTHER" id="PTHR30269:SF0">
    <property type="entry name" value="MEMBRANE TRANSPORTER PROTEIN YFCA-RELATED"/>
    <property type="match status" value="1"/>
</dbReference>
<evidence type="ECO:0000256" key="6">
    <source>
        <dbReference type="ARBA" id="ARBA00022989"/>
    </source>
</evidence>
<evidence type="ECO:0000313" key="10">
    <source>
        <dbReference type="Proteomes" id="UP000029014"/>
    </source>
</evidence>
<evidence type="ECO:0000313" key="9">
    <source>
        <dbReference type="EMBL" id="KFI72343.1"/>
    </source>
</evidence>
<feature type="transmembrane region" description="Helical" evidence="8">
    <location>
        <begin position="77"/>
        <end position="98"/>
    </location>
</feature>
<dbReference type="AlphaFoldDB" id="A0A087BMU3"/>
<name>A0A087BMU3_9BIFI</name>
<dbReference type="RefSeq" id="WP_022861607.1">
    <property type="nucleotide sequence ID" value="NZ_JGZD01000009.1"/>
</dbReference>
<keyword evidence="10" id="KW-1185">Reference proteome</keyword>
<gene>
    <name evidence="9" type="ORF">BMIN_0237</name>
</gene>
<reference evidence="9 10" key="1">
    <citation type="submission" date="2014-03" db="EMBL/GenBank/DDBJ databases">
        <title>Genomics of Bifidobacteria.</title>
        <authorList>
            <person name="Ventura M."/>
            <person name="Milani C."/>
            <person name="Lugli G.A."/>
        </authorList>
    </citation>
    <scope>NUCLEOTIDE SEQUENCE [LARGE SCALE GENOMIC DNA]</scope>
    <source>
        <strain evidence="9 10">LMG 11592</strain>
    </source>
</reference>
<dbReference type="STRING" id="1693.BMIN_0237"/>
<comment type="similarity">
    <text evidence="2 8">Belongs to the 4-toluene sulfonate uptake permease (TSUP) (TC 2.A.102) family.</text>
</comment>